<gene>
    <name evidence="8" type="ORF">B5V00_07780</name>
</gene>
<keyword evidence="5" id="KW-0408">Iron</keyword>
<evidence type="ECO:0000256" key="1">
    <source>
        <dbReference type="ARBA" id="ARBA00001966"/>
    </source>
</evidence>
<dbReference type="Pfam" id="PF13186">
    <property type="entry name" value="SPASM"/>
    <property type="match status" value="1"/>
</dbReference>
<dbReference type="Gene3D" id="3.20.20.70">
    <property type="entry name" value="Aldolase class I"/>
    <property type="match status" value="2"/>
</dbReference>
<dbReference type="CDD" id="cd01335">
    <property type="entry name" value="Radical_SAM"/>
    <property type="match status" value="1"/>
</dbReference>
<dbReference type="EMBL" id="NAAD01000008">
    <property type="protein sequence ID" value="ORJ60457.1"/>
    <property type="molecule type" value="Genomic_DNA"/>
</dbReference>
<organism evidence="8 9">
    <name type="scientific">Geothermobacter hydrogeniphilus</name>
    <dbReference type="NCBI Taxonomy" id="1969733"/>
    <lineage>
        <taxon>Bacteria</taxon>
        <taxon>Pseudomonadati</taxon>
        <taxon>Thermodesulfobacteriota</taxon>
        <taxon>Desulfuromonadia</taxon>
        <taxon>Desulfuromonadales</taxon>
        <taxon>Geothermobacteraceae</taxon>
        <taxon>Geothermobacter</taxon>
    </lineage>
</organism>
<feature type="domain" description="Radical SAM core" evidence="7">
    <location>
        <begin position="17"/>
        <end position="240"/>
    </location>
</feature>
<keyword evidence="3" id="KW-0949">S-adenosyl-L-methionine</keyword>
<evidence type="ECO:0000256" key="2">
    <source>
        <dbReference type="ARBA" id="ARBA00022485"/>
    </source>
</evidence>
<dbReference type="RefSeq" id="WP_085010212.1">
    <property type="nucleotide sequence ID" value="NZ_NAAD01000008.1"/>
</dbReference>
<dbReference type="PROSITE" id="PS51918">
    <property type="entry name" value="RADICAL_SAM"/>
    <property type="match status" value="1"/>
</dbReference>
<dbReference type="Pfam" id="PF04055">
    <property type="entry name" value="Radical_SAM"/>
    <property type="match status" value="1"/>
</dbReference>
<name>A0A1X0Y5R2_9BACT</name>
<dbReference type="AlphaFoldDB" id="A0A1X0Y5R2"/>
<dbReference type="InterPro" id="IPR034391">
    <property type="entry name" value="AdoMet-like_SPASM_containing"/>
</dbReference>
<dbReference type="InterPro" id="IPR058240">
    <property type="entry name" value="rSAM_sf"/>
</dbReference>
<evidence type="ECO:0000259" key="7">
    <source>
        <dbReference type="PROSITE" id="PS51918"/>
    </source>
</evidence>
<evidence type="ECO:0000313" key="8">
    <source>
        <dbReference type="EMBL" id="ORJ60457.1"/>
    </source>
</evidence>
<evidence type="ECO:0000256" key="3">
    <source>
        <dbReference type="ARBA" id="ARBA00022691"/>
    </source>
</evidence>
<keyword evidence="2" id="KW-0004">4Fe-4S</keyword>
<dbReference type="GO" id="GO:0046872">
    <property type="term" value="F:metal ion binding"/>
    <property type="evidence" value="ECO:0007669"/>
    <property type="project" value="UniProtKB-KW"/>
</dbReference>
<comment type="caution">
    <text evidence="8">The sequence shown here is derived from an EMBL/GenBank/DDBJ whole genome shotgun (WGS) entry which is preliminary data.</text>
</comment>
<dbReference type="PANTHER" id="PTHR11228">
    <property type="entry name" value="RADICAL SAM DOMAIN PROTEIN"/>
    <property type="match status" value="1"/>
</dbReference>
<keyword evidence="6" id="KW-0411">Iron-sulfur</keyword>
<dbReference type="Proteomes" id="UP000193136">
    <property type="component" value="Unassembled WGS sequence"/>
</dbReference>
<accession>A0A1X0Y5R2</accession>
<dbReference type="SUPFAM" id="SSF102114">
    <property type="entry name" value="Radical SAM enzymes"/>
    <property type="match status" value="1"/>
</dbReference>
<comment type="cofactor">
    <cofactor evidence="1">
        <name>[4Fe-4S] cluster</name>
        <dbReference type="ChEBI" id="CHEBI:49883"/>
    </cofactor>
</comment>
<dbReference type="InterPro" id="IPR007197">
    <property type="entry name" value="rSAM"/>
</dbReference>
<evidence type="ECO:0000256" key="4">
    <source>
        <dbReference type="ARBA" id="ARBA00022723"/>
    </source>
</evidence>
<evidence type="ECO:0000313" key="9">
    <source>
        <dbReference type="Proteomes" id="UP000193136"/>
    </source>
</evidence>
<dbReference type="NCBIfam" id="TIGR04311">
    <property type="entry name" value="rSAM_Geo_metal"/>
    <property type="match status" value="1"/>
</dbReference>
<dbReference type="SFLD" id="SFLDS00029">
    <property type="entry name" value="Radical_SAM"/>
    <property type="match status" value="1"/>
</dbReference>
<dbReference type="PANTHER" id="PTHR11228:SF7">
    <property type="entry name" value="PQQA PEPTIDE CYCLASE"/>
    <property type="match status" value="1"/>
</dbReference>
<dbReference type="STRING" id="1969733.B5V00_07780"/>
<keyword evidence="9" id="KW-1185">Reference proteome</keyword>
<dbReference type="SMART" id="SM00729">
    <property type="entry name" value="Elp3"/>
    <property type="match status" value="1"/>
</dbReference>
<protein>
    <submittedName>
        <fullName evidence="8">Radical SAM protein</fullName>
    </submittedName>
</protein>
<dbReference type="InterPro" id="IPR006638">
    <property type="entry name" value="Elp3/MiaA/NifB-like_rSAM"/>
</dbReference>
<dbReference type="InterPro" id="IPR027586">
    <property type="entry name" value="rSAM_metal_mat"/>
</dbReference>
<dbReference type="SFLD" id="SFLDG01067">
    <property type="entry name" value="SPASM/twitch_domain_containing"/>
    <property type="match status" value="1"/>
</dbReference>
<dbReference type="OrthoDB" id="9772409at2"/>
<dbReference type="InterPro" id="IPR013785">
    <property type="entry name" value="Aldolase_TIM"/>
</dbReference>
<proteinExistence type="predicted"/>
<evidence type="ECO:0000256" key="5">
    <source>
        <dbReference type="ARBA" id="ARBA00023004"/>
    </source>
</evidence>
<sequence length="442" mass="49165">MSTLQQADPAMNHPASLAQPSKLFVETTARCNLNCAMCVKQTPGTAAAEGDLSDETFAALLPAMGSLQALVLNGIGEPLLHPQLENFIRRARRAMPETGWIGFQSNGLLLDAARARSLAAAGLDRVCLSVDASSPETFRALREGGELQAMETAFAALREARTLRPGLKAGVEFVLMKQNLHQLCDTLRWAAAQGAEFALVSHLLPYAEESLEHKAYPDATSAAIELFDRWKRQGEQFGVDIGRYFQVAFKFAYGRSPEEERLIELVAGMKREAEQRGIFFDLKKLLGIDRPFLDQVGATFQEAERLAAELGLELRLPGGVPKAQRRCEFIEDGSAFISWDGRVHPCYFLWHGYRCHASGWEQQVQARSFGRVGDRSLLAIWNSPEFSAFRRSVLSYDYPFCFACTLAPCDYIQTDNFEQDCHVNGEPCGSCLWCMGLFQCLR</sequence>
<evidence type="ECO:0000256" key="6">
    <source>
        <dbReference type="ARBA" id="ARBA00023014"/>
    </source>
</evidence>
<dbReference type="GO" id="GO:0051536">
    <property type="term" value="F:iron-sulfur cluster binding"/>
    <property type="evidence" value="ECO:0007669"/>
    <property type="project" value="UniProtKB-KW"/>
</dbReference>
<dbReference type="GO" id="GO:0003824">
    <property type="term" value="F:catalytic activity"/>
    <property type="evidence" value="ECO:0007669"/>
    <property type="project" value="InterPro"/>
</dbReference>
<keyword evidence="4" id="KW-0479">Metal-binding</keyword>
<dbReference type="CDD" id="cd21121">
    <property type="entry name" value="SPASM_Cmo-like"/>
    <property type="match status" value="1"/>
</dbReference>
<dbReference type="InterPro" id="IPR023885">
    <property type="entry name" value="4Fe4S-binding_SPASM_dom"/>
</dbReference>
<dbReference type="SFLD" id="SFLDG01387">
    <property type="entry name" value="BtrN-like_SPASM_domain_contain"/>
    <property type="match status" value="1"/>
</dbReference>
<dbReference type="InterPro" id="IPR050377">
    <property type="entry name" value="Radical_SAM_PqqE_MftC-like"/>
</dbReference>
<reference evidence="8 9" key="1">
    <citation type="submission" date="2017-03" db="EMBL/GenBank/DDBJ databases">
        <title>Genome sequence of Geothermobacter sp. EPR-M, Deep-Sea Iron Reducer.</title>
        <authorList>
            <person name="Tully B."/>
            <person name="Savalia P."/>
            <person name="Abuyen K."/>
            <person name="Baughan C."/>
            <person name="Romero E."/>
            <person name="Ronkowski C."/>
            <person name="Torres B."/>
            <person name="Tremblay J."/>
            <person name="Trujillo A."/>
            <person name="Tyler M."/>
            <person name="Perez-Rodriguez I."/>
            <person name="Amend J."/>
        </authorList>
    </citation>
    <scope>NUCLEOTIDE SEQUENCE [LARGE SCALE GENOMIC DNA]</scope>
    <source>
        <strain evidence="8 9">EPR-M</strain>
    </source>
</reference>